<protein>
    <submittedName>
        <fullName evidence="1">Uncharacterized protein</fullName>
    </submittedName>
</protein>
<organism evidence="1 2">
    <name type="scientific">Reticulomyxa filosa</name>
    <dbReference type="NCBI Taxonomy" id="46433"/>
    <lineage>
        <taxon>Eukaryota</taxon>
        <taxon>Sar</taxon>
        <taxon>Rhizaria</taxon>
        <taxon>Retaria</taxon>
        <taxon>Foraminifera</taxon>
        <taxon>Monothalamids</taxon>
        <taxon>Reticulomyxidae</taxon>
        <taxon>Reticulomyxa</taxon>
    </lineage>
</organism>
<gene>
    <name evidence="1" type="ORF">RFI_18323</name>
</gene>
<dbReference type="EMBL" id="ASPP01014251">
    <property type="protein sequence ID" value="ETO18919.1"/>
    <property type="molecule type" value="Genomic_DNA"/>
</dbReference>
<sequence>MAITSHLDDTSLFDEAYHDNGLPYKSEVVSEPLTADDLVEEKNNNTNVDQRPHALVQSVPLTQNSIDVTKDSAETTQIKPPTAYAPPPPIPHILVHDVIGDETKAIVSTPNNREGLINFLFSKNNEKRYKKSFLFANKEMAITPRDDPIDERYLHQSLENGASSATNTPTLSGADLSLEIKITIFT</sequence>
<reference evidence="1 2" key="1">
    <citation type="journal article" date="2013" name="Curr. Biol.">
        <title>The Genome of the Foraminiferan Reticulomyxa filosa.</title>
        <authorList>
            <person name="Glockner G."/>
            <person name="Hulsmann N."/>
            <person name="Schleicher M."/>
            <person name="Noegel A.A."/>
            <person name="Eichinger L."/>
            <person name="Gallinger C."/>
            <person name="Pawlowski J."/>
            <person name="Sierra R."/>
            <person name="Euteneuer U."/>
            <person name="Pillet L."/>
            <person name="Moustafa A."/>
            <person name="Platzer M."/>
            <person name="Groth M."/>
            <person name="Szafranski K."/>
            <person name="Schliwa M."/>
        </authorList>
    </citation>
    <scope>NUCLEOTIDE SEQUENCE [LARGE SCALE GENOMIC DNA]</scope>
</reference>
<proteinExistence type="predicted"/>
<dbReference type="Proteomes" id="UP000023152">
    <property type="component" value="Unassembled WGS sequence"/>
</dbReference>
<comment type="caution">
    <text evidence="1">The sequence shown here is derived from an EMBL/GenBank/DDBJ whole genome shotgun (WGS) entry which is preliminary data.</text>
</comment>
<evidence type="ECO:0000313" key="1">
    <source>
        <dbReference type="EMBL" id="ETO18919.1"/>
    </source>
</evidence>
<evidence type="ECO:0000313" key="2">
    <source>
        <dbReference type="Proteomes" id="UP000023152"/>
    </source>
</evidence>
<dbReference type="AlphaFoldDB" id="X6MZM7"/>
<name>X6MZM7_RETFI</name>
<accession>X6MZM7</accession>
<keyword evidence="2" id="KW-1185">Reference proteome</keyword>